<dbReference type="SUPFAM" id="SSF103473">
    <property type="entry name" value="MFS general substrate transporter"/>
    <property type="match status" value="1"/>
</dbReference>
<feature type="transmembrane region" description="Helical" evidence="6">
    <location>
        <begin position="236"/>
        <end position="257"/>
    </location>
</feature>
<feature type="transmembrane region" description="Helical" evidence="6">
    <location>
        <begin position="141"/>
        <end position="160"/>
    </location>
</feature>
<feature type="transmembrane region" description="Helical" evidence="6">
    <location>
        <begin position="172"/>
        <end position="192"/>
    </location>
</feature>
<keyword evidence="5 6" id="KW-0472">Membrane</keyword>
<feature type="transmembrane region" description="Helical" evidence="6">
    <location>
        <begin position="461"/>
        <end position="482"/>
    </location>
</feature>
<feature type="transmembrane region" description="Helical" evidence="6">
    <location>
        <begin position="372"/>
        <end position="389"/>
    </location>
</feature>
<reference evidence="8 9" key="1">
    <citation type="submission" date="2014-09" db="EMBL/GenBank/DDBJ databases">
        <authorList>
            <person name="Magalhaes I.L.F."/>
            <person name="Oliveira U."/>
            <person name="Santos F.R."/>
            <person name="Vidigal T.H.D.A."/>
            <person name="Brescovit A.D."/>
            <person name="Santos A.J."/>
        </authorList>
    </citation>
    <scope>NUCLEOTIDE SEQUENCE [LARGE SCALE GENOMIC DNA]</scope>
</reference>
<feature type="transmembrane region" description="Helical" evidence="6">
    <location>
        <begin position="395"/>
        <end position="416"/>
    </location>
</feature>
<comment type="subcellular location">
    <subcellularLocation>
        <location evidence="1">Membrane</location>
        <topology evidence="1">Multi-pass membrane protein</topology>
    </subcellularLocation>
</comment>
<dbReference type="PANTHER" id="PTHR43791:SF3">
    <property type="entry name" value="MAJOR FACILITATOR SUPERFAMILY (MFS) PROFILE DOMAIN-CONTAINING PROTEIN"/>
    <property type="match status" value="1"/>
</dbReference>
<evidence type="ECO:0000256" key="3">
    <source>
        <dbReference type="ARBA" id="ARBA00022692"/>
    </source>
</evidence>
<organism evidence="8 9">
    <name type="scientific">Ceraceosorus bombacis</name>
    <dbReference type="NCBI Taxonomy" id="401625"/>
    <lineage>
        <taxon>Eukaryota</taxon>
        <taxon>Fungi</taxon>
        <taxon>Dikarya</taxon>
        <taxon>Basidiomycota</taxon>
        <taxon>Ustilaginomycotina</taxon>
        <taxon>Exobasidiomycetes</taxon>
        <taxon>Ceraceosorales</taxon>
        <taxon>Ceraceosoraceae</taxon>
        <taxon>Ceraceosorus</taxon>
    </lineage>
</organism>
<protein>
    <submittedName>
        <fullName evidence="8">Permease of the major facilitator superfamily</fullName>
    </submittedName>
</protein>
<evidence type="ECO:0000259" key="7">
    <source>
        <dbReference type="PROSITE" id="PS50850"/>
    </source>
</evidence>
<evidence type="ECO:0000256" key="4">
    <source>
        <dbReference type="ARBA" id="ARBA00022989"/>
    </source>
</evidence>
<feature type="transmembrane region" description="Helical" evidence="6">
    <location>
        <begin position="305"/>
        <end position="326"/>
    </location>
</feature>
<dbReference type="AlphaFoldDB" id="A0A0P1BSK2"/>
<keyword evidence="2" id="KW-0813">Transport</keyword>
<feature type="domain" description="Major facilitator superfamily (MFS) profile" evidence="7">
    <location>
        <begin position="73"/>
        <end position="506"/>
    </location>
</feature>
<dbReference type="Proteomes" id="UP000054845">
    <property type="component" value="Unassembled WGS sequence"/>
</dbReference>
<sequence>MQSLNRQETTVSDDKRISDPELAVGQTDALGYTTDAQDVKTASGSQTQLRANIDEGMDPWEVKRTMRRVDWRLVPILAALYSISLIDRTNISLARAAGMGRTLNLNIPGTNYYSIAVLIFFVPYILFELPSNLGMRRWGAAKWLGGATILWGIVMLAMGFVETWQQLAACRALLGIFEAALFPGAVYLLSSWYPRAEVQRRMSIFYSLSILASGLSAILAYGLGLIRMYKNQGWRSIFIIEGIITVVLGIVGVLAIVDFPGPKAKFLSEEQRAIVKTRIERDRADFVQDSMTFSKLMRFSLDLKIWATAIQFFGATLASYSLSYFLPRILAGMGFDVALSQLLVAPPYVWALVPVIGSAFISDRFQVRTPLIAFNAICTIIGTSVYSYATGTGPRYFGVCLAVGGCNSVVPLVIGYSQINIRGSAKRAFTSAIVVAFGGIGGIAAGLSFTERAAPHYTQGIHLTLAMNAITVGICVLQHIIFRVQNKRANDGKAVLEGHQDFRYQL</sequence>
<proteinExistence type="predicted"/>
<dbReference type="PANTHER" id="PTHR43791">
    <property type="entry name" value="PERMEASE-RELATED"/>
    <property type="match status" value="1"/>
</dbReference>
<feature type="transmembrane region" description="Helical" evidence="6">
    <location>
        <begin position="338"/>
        <end position="360"/>
    </location>
</feature>
<accession>A0A0P1BSK2</accession>
<dbReference type="Pfam" id="PF07690">
    <property type="entry name" value="MFS_1"/>
    <property type="match status" value="1"/>
</dbReference>
<keyword evidence="3 6" id="KW-0812">Transmembrane</keyword>
<evidence type="ECO:0000256" key="6">
    <source>
        <dbReference type="SAM" id="Phobius"/>
    </source>
</evidence>
<dbReference type="EMBL" id="CCYA01000389">
    <property type="protein sequence ID" value="CEH19543.1"/>
    <property type="molecule type" value="Genomic_DNA"/>
</dbReference>
<evidence type="ECO:0000256" key="2">
    <source>
        <dbReference type="ARBA" id="ARBA00022448"/>
    </source>
</evidence>
<dbReference type="GO" id="GO:0022857">
    <property type="term" value="F:transmembrane transporter activity"/>
    <property type="evidence" value="ECO:0007669"/>
    <property type="project" value="InterPro"/>
</dbReference>
<feature type="transmembrane region" description="Helical" evidence="6">
    <location>
        <begin position="428"/>
        <end position="449"/>
    </location>
</feature>
<dbReference type="GO" id="GO:0016020">
    <property type="term" value="C:membrane"/>
    <property type="evidence" value="ECO:0007669"/>
    <property type="project" value="UniProtKB-SubCell"/>
</dbReference>
<dbReference type="InterPro" id="IPR011701">
    <property type="entry name" value="MFS"/>
</dbReference>
<dbReference type="STRING" id="401625.A0A0P1BSK2"/>
<dbReference type="InterPro" id="IPR020846">
    <property type="entry name" value="MFS_dom"/>
</dbReference>
<feature type="transmembrane region" description="Helical" evidence="6">
    <location>
        <begin position="204"/>
        <end position="224"/>
    </location>
</feature>
<feature type="transmembrane region" description="Helical" evidence="6">
    <location>
        <begin position="111"/>
        <end position="129"/>
    </location>
</feature>
<evidence type="ECO:0000313" key="8">
    <source>
        <dbReference type="EMBL" id="CEH19543.1"/>
    </source>
</evidence>
<dbReference type="PROSITE" id="PS50850">
    <property type="entry name" value="MFS"/>
    <property type="match status" value="1"/>
</dbReference>
<evidence type="ECO:0000256" key="5">
    <source>
        <dbReference type="ARBA" id="ARBA00023136"/>
    </source>
</evidence>
<name>A0A0P1BSK2_9BASI</name>
<evidence type="ECO:0000313" key="9">
    <source>
        <dbReference type="Proteomes" id="UP000054845"/>
    </source>
</evidence>
<feature type="transmembrane region" description="Helical" evidence="6">
    <location>
        <begin position="73"/>
        <end position="91"/>
    </location>
</feature>
<dbReference type="InterPro" id="IPR036259">
    <property type="entry name" value="MFS_trans_sf"/>
</dbReference>
<dbReference type="OrthoDB" id="3639251at2759"/>
<keyword evidence="9" id="KW-1185">Reference proteome</keyword>
<keyword evidence="4 6" id="KW-1133">Transmembrane helix</keyword>
<dbReference type="Gene3D" id="1.20.1250.20">
    <property type="entry name" value="MFS general substrate transporter like domains"/>
    <property type="match status" value="2"/>
</dbReference>
<evidence type="ECO:0000256" key="1">
    <source>
        <dbReference type="ARBA" id="ARBA00004141"/>
    </source>
</evidence>
<dbReference type="FunFam" id="1.20.1250.20:FF:000013">
    <property type="entry name" value="MFS general substrate transporter"/>
    <property type="match status" value="1"/>
</dbReference>
<dbReference type="FunFam" id="1.20.1250.20:FF:000018">
    <property type="entry name" value="MFS transporter permease"/>
    <property type="match status" value="1"/>
</dbReference>